<name>A0A239AMC2_9PSEU</name>
<dbReference type="EMBL" id="FZNW01000046">
    <property type="protein sequence ID" value="SNR96204.1"/>
    <property type="molecule type" value="Genomic_DNA"/>
</dbReference>
<evidence type="ECO:0000313" key="3">
    <source>
        <dbReference type="Proteomes" id="UP000198348"/>
    </source>
</evidence>
<dbReference type="NCBIfam" id="NF009092">
    <property type="entry name" value="PRK12428.1"/>
    <property type="match status" value="1"/>
</dbReference>
<dbReference type="OrthoDB" id="9809287at2"/>
<comment type="similarity">
    <text evidence="1">Belongs to the short-chain dehydrogenases/reductases (SDR) family.</text>
</comment>
<reference evidence="2 3" key="1">
    <citation type="submission" date="2017-06" db="EMBL/GenBank/DDBJ databases">
        <authorList>
            <person name="Kim H.J."/>
            <person name="Triplett B.A."/>
        </authorList>
    </citation>
    <scope>NUCLEOTIDE SEQUENCE [LARGE SCALE GENOMIC DNA]</scope>
    <source>
        <strain evidence="2 3">DSM 45207</strain>
    </source>
</reference>
<dbReference type="Proteomes" id="UP000198348">
    <property type="component" value="Unassembled WGS sequence"/>
</dbReference>
<dbReference type="PRINTS" id="PR00081">
    <property type="entry name" value="GDHRDH"/>
</dbReference>
<protein>
    <submittedName>
        <fullName evidence="2">NAD(P)-dependent dehydrogenase, short-chain alcohol dehydrogenase family</fullName>
    </submittedName>
</protein>
<accession>A0A239AMC2</accession>
<dbReference type="Pfam" id="PF13561">
    <property type="entry name" value="adh_short_C2"/>
    <property type="match status" value="1"/>
</dbReference>
<dbReference type="InterPro" id="IPR002347">
    <property type="entry name" value="SDR_fam"/>
</dbReference>
<dbReference type="SUPFAM" id="SSF51735">
    <property type="entry name" value="NAD(P)-binding Rossmann-fold domains"/>
    <property type="match status" value="1"/>
</dbReference>
<dbReference type="PANTHER" id="PTHR43975:SF2">
    <property type="entry name" value="EG:BACR7A4.14 PROTEIN-RELATED"/>
    <property type="match status" value="1"/>
</dbReference>
<dbReference type="InterPro" id="IPR036291">
    <property type="entry name" value="NAD(P)-bd_dom_sf"/>
</dbReference>
<dbReference type="Pfam" id="PF00106">
    <property type="entry name" value="adh_short"/>
    <property type="match status" value="1"/>
</dbReference>
<dbReference type="PANTHER" id="PTHR43975">
    <property type="entry name" value="ZGC:101858"/>
    <property type="match status" value="1"/>
</dbReference>
<dbReference type="RefSeq" id="WP_089303513.1">
    <property type="nucleotide sequence ID" value="NZ_FZNW01000046.1"/>
</dbReference>
<keyword evidence="3" id="KW-1185">Reference proteome</keyword>
<gene>
    <name evidence="2" type="ORF">SAMN06265360_1467</name>
</gene>
<proteinExistence type="inferred from homology"/>
<evidence type="ECO:0000313" key="2">
    <source>
        <dbReference type="EMBL" id="SNR96204.1"/>
    </source>
</evidence>
<sequence length="263" mass="27719">MDIRGLRCIVTGAASGIGEAVARQLAECGAEVISFDRNKPTFEAAEHIEIDLADPNSIDAALGDVDGNVDVLANVAGIPGTMPAELVFKVNFLGLRHLTEAMFDRMNPGGSIVNVSSTAGLKWPEHLDAIKDLLTTETFAEGLDWFRAHPPDGNAYNFSKEATTVYTLGMGGAVRELGDLRINAVLPGPVETPILADFEESMGKEVLDGVKNFLGRHATPADIAPAVVFLASRDSQWINGSTITADGGITGAMYAGIVPAPDD</sequence>
<evidence type="ECO:0000256" key="1">
    <source>
        <dbReference type="RuleBase" id="RU000363"/>
    </source>
</evidence>
<dbReference type="PRINTS" id="PR00080">
    <property type="entry name" value="SDRFAMILY"/>
</dbReference>
<dbReference type="AlphaFoldDB" id="A0A239AMC2"/>
<organism evidence="2 3">
    <name type="scientific">Haloechinothrix alba</name>
    <dbReference type="NCBI Taxonomy" id="664784"/>
    <lineage>
        <taxon>Bacteria</taxon>
        <taxon>Bacillati</taxon>
        <taxon>Actinomycetota</taxon>
        <taxon>Actinomycetes</taxon>
        <taxon>Pseudonocardiales</taxon>
        <taxon>Pseudonocardiaceae</taxon>
        <taxon>Haloechinothrix</taxon>
    </lineage>
</organism>
<dbReference type="Gene3D" id="3.40.50.720">
    <property type="entry name" value="NAD(P)-binding Rossmann-like Domain"/>
    <property type="match status" value="1"/>
</dbReference>